<dbReference type="Gene3D" id="3.60.10.10">
    <property type="entry name" value="Endonuclease/exonuclease/phosphatase"/>
    <property type="match status" value="1"/>
</dbReference>
<evidence type="ECO:0000313" key="1">
    <source>
        <dbReference type="EMBL" id="CAG2214260.1"/>
    </source>
</evidence>
<reference evidence="1" key="1">
    <citation type="submission" date="2021-03" db="EMBL/GenBank/DDBJ databases">
        <authorList>
            <person name="Bekaert M."/>
        </authorList>
    </citation>
    <scope>NUCLEOTIDE SEQUENCE</scope>
</reference>
<protein>
    <recommendedName>
        <fullName evidence="3">Endonuclease/exonuclease/phosphatase domain-containing protein</fullName>
    </recommendedName>
</protein>
<dbReference type="OrthoDB" id="8052050at2759"/>
<dbReference type="AlphaFoldDB" id="A0A8S3RZ92"/>
<accession>A0A8S3RZ92</accession>
<proteinExistence type="predicted"/>
<dbReference type="EMBL" id="CAJPWZ010001405">
    <property type="protein sequence ID" value="CAG2214260.1"/>
    <property type="molecule type" value="Genomic_DNA"/>
</dbReference>
<keyword evidence="2" id="KW-1185">Reference proteome</keyword>
<evidence type="ECO:0008006" key="3">
    <source>
        <dbReference type="Google" id="ProtNLM"/>
    </source>
</evidence>
<gene>
    <name evidence="1" type="ORF">MEDL_28215</name>
</gene>
<dbReference type="InterPro" id="IPR036691">
    <property type="entry name" value="Endo/exonu/phosph_ase_sf"/>
</dbReference>
<dbReference type="SUPFAM" id="SSF56219">
    <property type="entry name" value="DNase I-like"/>
    <property type="match status" value="1"/>
</dbReference>
<sequence>MLYLCVCYLQPERSSRGNIAQEFYDHLLSQVYLYSSYNPVLICGDFNGRIGNSQDRTDSICTLPDRCYIDSVKNAFGVFLLEFLNDSNCSLLNGRGDSTKDNFTYVSPIGKSVVDYMITPHASFTKFYDFEVKLVSDLLIDHNIEVHPNSRVPDHSVLQCSFDYSEYRNYSSPQVAKNANL</sequence>
<dbReference type="Proteomes" id="UP000683360">
    <property type="component" value="Unassembled WGS sequence"/>
</dbReference>
<comment type="caution">
    <text evidence="1">The sequence shown here is derived from an EMBL/GenBank/DDBJ whole genome shotgun (WGS) entry which is preliminary data.</text>
</comment>
<evidence type="ECO:0000313" key="2">
    <source>
        <dbReference type="Proteomes" id="UP000683360"/>
    </source>
</evidence>
<organism evidence="1 2">
    <name type="scientific">Mytilus edulis</name>
    <name type="common">Blue mussel</name>
    <dbReference type="NCBI Taxonomy" id="6550"/>
    <lineage>
        <taxon>Eukaryota</taxon>
        <taxon>Metazoa</taxon>
        <taxon>Spiralia</taxon>
        <taxon>Lophotrochozoa</taxon>
        <taxon>Mollusca</taxon>
        <taxon>Bivalvia</taxon>
        <taxon>Autobranchia</taxon>
        <taxon>Pteriomorphia</taxon>
        <taxon>Mytilida</taxon>
        <taxon>Mytiloidea</taxon>
        <taxon>Mytilidae</taxon>
        <taxon>Mytilinae</taxon>
        <taxon>Mytilus</taxon>
    </lineage>
</organism>
<name>A0A8S3RZ92_MYTED</name>